<dbReference type="InterPro" id="IPR018062">
    <property type="entry name" value="HTH_AraC-typ_CS"/>
</dbReference>
<gene>
    <name evidence="5" type="ORF">V1351_03715</name>
</gene>
<evidence type="ECO:0000256" key="3">
    <source>
        <dbReference type="ARBA" id="ARBA00023163"/>
    </source>
</evidence>
<reference evidence="5 6" key="1">
    <citation type="submission" date="2024-02" db="EMBL/GenBank/DDBJ databases">
        <title>Janibacter sp. nov., isolated from gut of marine sandworm.</title>
        <authorList>
            <person name="Kim B."/>
            <person name="Jun M.O."/>
            <person name="Shin N.-R."/>
        </authorList>
    </citation>
    <scope>NUCLEOTIDE SEQUENCE [LARGE SCALE GENOMIC DNA]</scope>
    <source>
        <strain evidence="5 6">A1S7</strain>
    </source>
</reference>
<dbReference type="InterPro" id="IPR035418">
    <property type="entry name" value="AraC-bd_2"/>
</dbReference>
<dbReference type="EMBL" id="CP144913">
    <property type="protein sequence ID" value="WXB77182.1"/>
    <property type="molecule type" value="Genomic_DNA"/>
</dbReference>
<keyword evidence="2" id="KW-0238">DNA-binding</keyword>
<evidence type="ECO:0000313" key="6">
    <source>
        <dbReference type="Proteomes" id="UP001382727"/>
    </source>
</evidence>
<dbReference type="InterPro" id="IPR050204">
    <property type="entry name" value="AraC_XylS_family_regulators"/>
</dbReference>
<dbReference type="InterPro" id="IPR018060">
    <property type="entry name" value="HTH_AraC"/>
</dbReference>
<dbReference type="Pfam" id="PF12833">
    <property type="entry name" value="HTH_18"/>
    <property type="match status" value="1"/>
</dbReference>
<dbReference type="PANTHER" id="PTHR46796:SF12">
    <property type="entry name" value="HTH-TYPE DNA-BINDING TRANSCRIPTIONAL ACTIVATOR EUTR"/>
    <property type="match status" value="1"/>
</dbReference>
<accession>A0ABZ2MJF0</accession>
<feature type="domain" description="HTH araC/xylS-type" evidence="4">
    <location>
        <begin position="218"/>
        <end position="323"/>
    </location>
</feature>
<dbReference type="SMART" id="SM00342">
    <property type="entry name" value="HTH_ARAC"/>
    <property type="match status" value="1"/>
</dbReference>
<dbReference type="PROSITE" id="PS00041">
    <property type="entry name" value="HTH_ARAC_FAMILY_1"/>
    <property type="match status" value="1"/>
</dbReference>
<evidence type="ECO:0000256" key="1">
    <source>
        <dbReference type="ARBA" id="ARBA00023015"/>
    </source>
</evidence>
<organism evidence="5 6">
    <name type="scientific">Janibacter alittae</name>
    <dbReference type="NCBI Taxonomy" id="3115209"/>
    <lineage>
        <taxon>Bacteria</taxon>
        <taxon>Bacillati</taxon>
        <taxon>Actinomycetota</taxon>
        <taxon>Actinomycetes</taxon>
        <taxon>Micrococcales</taxon>
        <taxon>Intrasporangiaceae</taxon>
        <taxon>Janibacter</taxon>
    </lineage>
</organism>
<evidence type="ECO:0000259" key="4">
    <source>
        <dbReference type="PROSITE" id="PS01124"/>
    </source>
</evidence>
<dbReference type="InterPro" id="IPR009057">
    <property type="entry name" value="Homeodomain-like_sf"/>
</dbReference>
<keyword evidence="3" id="KW-0804">Transcription</keyword>
<protein>
    <submittedName>
        <fullName evidence="5">AraC family transcriptional regulator</fullName>
    </submittedName>
</protein>
<dbReference type="Gene3D" id="1.10.10.60">
    <property type="entry name" value="Homeodomain-like"/>
    <property type="match status" value="1"/>
</dbReference>
<sequence length="324" mass="35732">MTGLLRHHNLIHTRDLYEAREEVSRAFCRHDLSLTSRTGRLDVVHNGVRVGGVGLNYLRYGDEVRISPGKLNAFYLVQVPIAGRAAVSVGDTTVMSDRNRASLVSPLQPVDMVWSDGCEQMIIYLDRRAVEQFASENAAGEHPKEVVFEPAVDTKAPAIRSWLRIVGLLRDEVESGSTLLESALASINFEQLLIGGLLAAQPNSSEYGIPISRGRVGNRAVKIVTDAITAQPERTWRVTELAALAGVSPRSLQGAFRREYGVGPMEVLRRARLEHAHSDLVAGSPEGTSVTEIAMSWGFFHLGRFAATYRERYRESPSNTLARK</sequence>
<keyword evidence="6" id="KW-1185">Reference proteome</keyword>
<dbReference type="PROSITE" id="PS01124">
    <property type="entry name" value="HTH_ARAC_FAMILY_2"/>
    <property type="match status" value="1"/>
</dbReference>
<proteinExistence type="predicted"/>
<keyword evidence="1" id="KW-0805">Transcription regulation</keyword>
<dbReference type="PANTHER" id="PTHR46796">
    <property type="entry name" value="HTH-TYPE TRANSCRIPTIONAL ACTIVATOR RHAS-RELATED"/>
    <property type="match status" value="1"/>
</dbReference>
<dbReference type="RefSeq" id="WP_338750834.1">
    <property type="nucleotide sequence ID" value="NZ_CP144913.1"/>
</dbReference>
<dbReference type="SUPFAM" id="SSF46689">
    <property type="entry name" value="Homeodomain-like"/>
    <property type="match status" value="1"/>
</dbReference>
<name>A0ABZ2MJF0_9MICO</name>
<evidence type="ECO:0000256" key="2">
    <source>
        <dbReference type="ARBA" id="ARBA00023125"/>
    </source>
</evidence>
<dbReference type="Proteomes" id="UP001382727">
    <property type="component" value="Chromosome"/>
</dbReference>
<evidence type="ECO:0000313" key="5">
    <source>
        <dbReference type="EMBL" id="WXB77182.1"/>
    </source>
</evidence>
<dbReference type="Pfam" id="PF14525">
    <property type="entry name" value="AraC_binding_2"/>
    <property type="match status" value="1"/>
</dbReference>